<protein>
    <submittedName>
        <fullName evidence="2">Uncharacterized protein</fullName>
    </submittedName>
</protein>
<comment type="caution">
    <text evidence="2">The sequence shown here is derived from an EMBL/GenBank/DDBJ whole genome shotgun (WGS) entry which is preliminary data.</text>
</comment>
<evidence type="ECO:0000313" key="2">
    <source>
        <dbReference type="EMBL" id="KAA3680048.1"/>
    </source>
</evidence>
<reference evidence="2 3" key="1">
    <citation type="journal article" date="2019" name="Gigascience">
        <title>Whole-genome sequence of the oriental lung fluke Paragonimus westermani.</title>
        <authorList>
            <person name="Oey H."/>
            <person name="Zakrzewski M."/>
            <person name="Narain K."/>
            <person name="Devi K.R."/>
            <person name="Agatsuma T."/>
            <person name="Nawaratna S."/>
            <person name="Gobert G.N."/>
            <person name="Jones M.K."/>
            <person name="Ragan M.A."/>
            <person name="McManus D.P."/>
            <person name="Krause L."/>
        </authorList>
    </citation>
    <scope>NUCLEOTIDE SEQUENCE [LARGE SCALE GENOMIC DNA]</scope>
    <source>
        <strain evidence="2 3">IND2009</strain>
    </source>
</reference>
<keyword evidence="1" id="KW-0732">Signal</keyword>
<evidence type="ECO:0000256" key="1">
    <source>
        <dbReference type="SAM" id="SignalP"/>
    </source>
</evidence>
<proteinExistence type="predicted"/>
<accession>A0A5J4NY77</accession>
<name>A0A5J4NY77_9TREM</name>
<dbReference type="EMBL" id="QNGE01000548">
    <property type="protein sequence ID" value="KAA3680048.1"/>
    <property type="molecule type" value="Genomic_DNA"/>
</dbReference>
<feature type="chain" id="PRO_5023833883" evidence="1">
    <location>
        <begin position="21"/>
        <end position="78"/>
    </location>
</feature>
<dbReference type="Proteomes" id="UP000324629">
    <property type="component" value="Unassembled WGS sequence"/>
</dbReference>
<feature type="signal peptide" evidence="1">
    <location>
        <begin position="1"/>
        <end position="20"/>
    </location>
</feature>
<sequence length="78" mass="8987">MKTILVVCILVFFVAQQIVGDPLWMSRVQRGEPPSYDSEMASPFIASAEPRDMESQVYERFATPMNAIRKLEKRPYYG</sequence>
<organism evidence="2 3">
    <name type="scientific">Paragonimus westermani</name>
    <dbReference type="NCBI Taxonomy" id="34504"/>
    <lineage>
        <taxon>Eukaryota</taxon>
        <taxon>Metazoa</taxon>
        <taxon>Spiralia</taxon>
        <taxon>Lophotrochozoa</taxon>
        <taxon>Platyhelminthes</taxon>
        <taxon>Trematoda</taxon>
        <taxon>Digenea</taxon>
        <taxon>Plagiorchiida</taxon>
        <taxon>Troglotremata</taxon>
        <taxon>Troglotrematidae</taxon>
        <taxon>Paragonimus</taxon>
    </lineage>
</organism>
<keyword evidence="3" id="KW-1185">Reference proteome</keyword>
<gene>
    <name evidence="2" type="ORF">DEA37_0008721</name>
</gene>
<dbReference type="AlphaFoldDB" id="A0A5J4NY77"/>
<evidence type="ECO:0000313" key="3">
    <source>
        <dbReference type="Proteomes" id="UP000324629"/>
    </source>
</evidence>